<evidence type="ECO:0000256" key="2">
    <source>
        <dbReference type="ARBA" id="ARBA00022475"/>
    </source>
</evidence>
<feature type="transmembrane region" description="Helical" evidence="6">
    <location>
        <begin position="40"/>
        <end position="59"/>
    </location>
</feature>
<accession>A0ABU1D3R7</accession>
<dbReference type="EMBL" id="JAUZQE010000005">
    <property type="protein sequence ID" value="MDR4125069.1"/>
    <property type="molecule type" value="Genomic_DNA"/>
</dbReference>
<evidence type="ECO:0000256" key="1">
    <source>
        <dbReference type="ARBA" id="ARBA00004651"/>
    </source>
</evidence>
<keyword evidence="3 6" id="KW-0812">Transmembrane</keyword>
<feature type="transmembrane region" description="Helical" evidence="6">
    <location>
        <begin position="214"/>
        <end position="233"/>
    </location>
</feature>
<evidence type="ECO:0000259" key="7">
    <source>
        <dbReference type="Pfam" id="PF00892"/>
    </source>
</evidence>
<proteinExistence type="predicted"/>
<dbReference type="Proteomes" id="UP001232156">
    <property type="component" value="Unassembled WGS sequence"/>
</dbReference>
<comment type="subcellular location">
    <subcellularLocation>
        <location evidence="1">Cell membrane</location>
        <topology evidence="1">Multi-pass membrane protein</topology>
    </subcellularLocation>
</comment>
<evidence type="ECO:0000313" key="9">
    <source>
        <dbReference type="Proteomes" id="UP001232156"/>
    </source>
</evidence>
<dbReference type="SUPFAM" id="SSF103481">
    <property type="entry name" value="Multidrug resistance efflux transporter EmrE"/>
    <property type="match status" value="2"/>
</dbReference>
<dbReference type="InterPro" id="IPR050638">
    <property type="entry name" value="AA-Vitamin_Transporters"/>
</dbReference>
<feature type="transmembrane region" description="Helical" evidence="6">
    <location>
        <begin position="125"/>
        <end position="144"/>
    </location>
</feature>
<feature type="transmembrane region" description="Helical" evidence="6">
    <location>
        <begin position="96"/>
        <end position="118"/>
    </location>
</feature>
<feature type="transmembrane region" description="Helical" evidence="6">
    <location>
        <begin position="270"/>
        <end position="291"/>
    </location>
</feature>
<keyword evidence="9" id="KW-1185">Reference proteome</keyword>
<dbReference type="InterPro" id="IPR000620">
    <property type="entry name" value="EamA_dom"/>
</dbReference>
<keyword evidence="5 6" id="KW-0472">Membrane</keyword>
<dbReference type="PANTHER" id="PTHR32322">
    <property type="entry name" value="INNER MEMBRANE TRANSPORTER"/>
    <property type="match status" value="1"/>
</dbReference>
<dbReference type="Gene3D" id="1.10.3730.20">
    <property type="match status" value="1"/>
</dbReference>
<organism evidence="8 9">
    <name type="scientific">Yanghanlia caeni</name>
    <dbReference type="NCBI Taxonomy" id="3064283"/>
    <lineage>
        <taxon>Bacteria</taxon>
        <taxon>Pseudomonadati</taxon>
        <taxon>Pseudomonadota</taxon>
        <taxon>Betaproteobacteria</taxon>
        <taxon>Burkholderiales</taxon>
        <taxon>Alcaligenaceae</taxon>
        <taxon>Yanghanlia</taxon>
    </lineage>
</organism>
<protein>
    <submittedName>
        <fullName evidence="8">DMT family transporter</fullName>
    </submittedName>
</protein>
<evidence type="ECO:0000256" key="6">
    <source>
        <dbReference type="SAM" id="Phobius"/>
    </source>
</evidence>
<name>A0ABU1D3R7_9BURK</name>
<feature type="domain" description="EamA" evidence="7">
    <location>
        <begin position="12"/>
        <end position="141"/>
    </location>
</feature>
<evidence type="ECO:0000256" key="4">
    <source>
        <dbReference type="ARBA" id="ARBA00022989"/>
    </source>
</evidence>
<feature type="transmembrane region" description="Helical" evidence="6">
    <location>
        <begin position="240"/>
        <end position="264"/>
    </location>
</feature>
<gene>
    <name evidence="8" type="ORF">Q8947_03595</name>
</gene>
<feature type="domain" description="EamA" evidence="7">
    <location>
        <begin position="154"/>
        <end position="287"/>
    </location>
</feature>
<dbReference type="InterPro" id="IPR037185">
    <property type="entry name" value="EmrE-like"/>
</dbReference>
<dbReference type="PANTHER" id="PTHR32322:SF18">
    <property type="entry name" value="S-ADENOSYLMETHIONINE_S-ADENOSYLHOMOCYSTEINE TRANSPORTER"/>
    <property type="match status" value="1"/>
</dbReference>
<sequence>MSSTRNDPVALMLMGFAIVVWGFSWIVMKYMTAWIGPFDLVFWRCVLAFVVLLGIQLSVGQPFHVPPMGPTVAVAVLQTVGFQALGQLGLTIGGGAGQVVLLAYTMPFWAAAIAWPVLGERPTRLHMLAFALAAAGLLLVIAPWKGMGNVLALIPGLAAGLCWGGGVVVSKKLFQERPPAMLNFITWQMLLGSLLCLPLTWALPQRPLVWSVELIMGLAYMAVLASALGWWLWLSVVRRVSVAVVGMSSLGVPVLAVILAWLLLGEEPDAATLAGIGCIVLGLVTVNLAALRPVRD</sequence>
<dbReference type="RefSeq" id="WP_347286473.1">
    <property type="nucleotide sequence ID" value="NZ_JAUZQE010000005.1"/>
</dbReference>
<reference evidence="8 9" key="1">
    <citation type="submission" date="2023-08" db="EMBL/GenBank/DDBJ databases">
        <title>Alcaligenaceae gen. nov., a novel taxon isolated from the sludge of Yixing Pesticide Factory.</title>
        <authorList>
            <person name="Ruan L."/>
        </authorList>
    </citation>
    <scope>NUCLEOTIDE SEQUENCE [LARGE SCALE GENOMIC DNA]</scope>
    <source>
        <strain evidence="8 9">LG-2</strain>
    </source>
</reference>
<comment type="caution">
    <text evidence="8">The sequence shown here is derived from an EMBL/GenBank/DDBJ whole genome shotgun (WGS) entry which is preliminary data.</text>
</comment>
<evidence type="ECO:0000256" key="3">
    <source>
        <dbReference type="ARBA" id="ARBA00022692"/>
    </source>
</evidence>
<evidence type="ECO:0000256" key="5">
    <source>
        <dbReference type="ARBA" id="ARBA00023136"/>
    </source>
</evidence>
<keyword evidence="2" id="KW-1003">Cell membrane</keyword>
<feature type="transmembrane region" description="Helical" evidence="6">
    <location>
        <begin position="150"/>
        <end position="169"/>
    </location>
</feature>
<evidence type="ECO:0000313" key="8">
    <source>
        <dbReference type="EMBL" id="MDR4125069.1"/>
    </source>
</evidence>
<keyword evidence="4 6" id="KW-1133">Transmembrane helix</keyword>
<feature type="transmembrane region" description="Helical" evidence="6">
    <location>
        <begin position="181"/>
        <end position="202"/>
    </location>
</feature>
<feature type="transmembrane region" description="Helical" evidence="6">
    <location>
        <begin position="9"/>
        <end position="28"/>
    </location>
</feature>
<dbReference type="Pfam" id="PF00892">
    <property type="entry name" value="EamA"/>
    <property type="match status" value="2"/>
</dbReference>